<feature type="compositionally biased region" description="Acidic residues" evidence="1">
    <location>
        <begin position="49"/>
        <end position="61"/>
    </location>
</feature>
<dbReference type="Pfam" id="PF14520">
    <property type="entry name" value="HHH_5"/>
    <property type="match status" value="1"/>
</dbReference>
<feature type="region of interest" description="Disordered" evidence="1">
    <location>
        <begin position="1"/>
        <end position="25"/>
    </location>
</feature>
<dbReference type="Gene3D" id="1.10.150.20">
    <property type="entry name" value="5' to 3' exonuclease, C-terminal subdomain"/>
    <property type="match status" value="1"/>
</dbReference>
<proteinExistence type="predicted"/>
<dbReference type="EMBL" id="AOMD01000002">
    <property type="protein sequence ID" value="EMA48001.1"/>
    <property type="molecule type" value="Genomic_DNA"/>
</dbReference>
<protein>
    <recommendedName>
        <fullName evidence="4">Helix-hairpin-helix domain-containing protein</fullName>
    </recommendedName>
</protein>
<evidence type="ECO:0000313" key="2">
    <source>
        <dbReference type="EMBL" id="EMA48001.1"/>
    </source>
</evidence>
<gene>
    <name evidence="2" type="ORF">C449_00975</name>
</gene>
<dbReference type="PATRIC" id="fig|1227455.4.peg.200"/>
<feature type="region of interest" description="Disordered" evidence="1">
    <location>
        <begin position="45"/>
        <end position="78"/>
    </location>
</feature>
<evidence type="ECO:0000313" key="3">
    <source>
        <dbReference type="Proteomes" id="UP000011669"/>
    </source>
</evidence>
<dbReference type="RefSeq" id="WP_006076001.1">
    <property type="nucleotide sequence ID" value="NZ_AOMD01000002.1"/>
</dbReference>
<feature type="compositionally biased region" description="Basic and acidic residues" evidence="1">
    <location>
        <begin position="62"/>
        <end position="78"/>
    </location>
</feature>
<comment type="caution">
    <text evidence="2">The sequence shown here is derived from an EMBL/GenBank/DDBJ whole genome shotgun (WGS) entry which is preliminary data.</text>
</comment>
<dbReference type="GO" id="GO:0000166">
    <property type="term" value="F:nucleotide binding"/>
    <property type="evidence" value="ECO:0007669"/>
    <property type="project" value="InterPro"/>
</dbReference>
<sequence>MPRYLIESDSPPIEHDGERYGPGDELVIPVTSADHLRDRKGVELHQIEDEADDEPEPAEPDDLTRLDGIGSERADDLNERGYRTFEDIRASDNDALAEIGGITAEKATGLIVEANDLVTGGAEG</sequence>
<evidence type="ECO:0000256" key="1">
    <source>
        <dbReference type="SAM" id="MobiDB-lite"/>
    </source>
</evidence>
<dbReference type="STRING" id="1227455.C449_00975"/>
<dbReference type="AlphaFoldDB" id="M0MQX4"/>
<dbReference type="InterPro" id="IPR010995">
    <property type="entry name" value="DNA_repair_Rad51/TF_NusA_a-hlx"/>
</dbReference>
<feature type="compositionally biased region" description="Basic and acidic residues" evidence="1">
    <location>
        <begin position="12"/>
        <end position="22"/>
    </location>
</feature>
<accession>M0MQX4</accession>
<keyword evidence="3" id="KW-1185">Reference proteome</keyword>
<name>M0MQX4_9EURY</name>
<dbReference type="Proteomes" id="UP000011669">
    <property type="component" value="Unassembled WGS sequence"/>
</dbReference>
<reference evidence="2 3" key="1">
    <citation type="journal article" date="2014" name="PLoS Genet.">
        <title>Phylogenetically driven sequencing of extremely halophilic archaea reveals strategies for static and dynamic osmo-response.</title>
        <authorList>
            <person name="Becker E.A."/>
            <person name="Seitzer P.M."/>
            <person name="Tritt A."/>
            <person name="Larsen D."/>
            <person name="Krusor M."/>
            <person name="Yao A.I."/>
            <person name="Wu D."/>
            <person name="Madern D."/>
            <person name="Eisen J.A."/>
            <person name="Darling A.E."/>
            <person name="Facciotti M.T."/>
        </authorList>
    </citation>
    <scope>NUCLEOTIDE SEQUENCE [LARGE SCALE GENOMIC DNA]</scope>
    <source>
        <strain evidence="2 3">DSM 5350</strain>
    </source>
</reference>
<evidence type="ECO:0008006" key="4">
    <source>
        <dbReference type="Google" id="ProtNLM"/>
    </source>
</evidence>
<dbReference type="SUPFAM" id="SSF47794">
    <property type="entry name" value="Rad51 N-terminal domain-like"/>
    <property type="match status" value="1"/>
</dbReference>
<organism evidence="2 3">
    <name type="scientific">Halococcus saccharolyticus DSM 5350</name>
    <dbReference type="NCBI Taxonomy" id="1227455"/>
    <lineage>
        <taxon>Archaea</taxon>
        <taxon>Methanobacteriati</taxon>
        <taxon>Methanobacteriota</taxon>
        <taxon>Stenosarchaea group</taxon>
        <taxon>Halobacteria</taxon>
        <taxon>Halobacteriales</taxon>
        <taxon>Halococcaceae</taxon>
        <taxon>Halococcus</taxon>
    </lineage>
</organism>
<dbReference type="InParanoid" id="M0MQX4"/>